<evidence type="ECO:0000256" key="1">
    <source>
        <dbReference type="SAM" id="MobiDB-lite"/>
    </source>
</evidence>
<feature type="region of interest" description="Disordered" evidence="1">
    <location>
        <begin position="101"/>
        <end position="126"/>
    </location>
</feature>
<evidence type="ECO:0000313" key="3">
    <source>
        <dbReference type="Proteomes" id="UP000887013"/>
    </source>
</evidence>
<name>A0A8X6NT12_NEPPI</name>
<dbReference type="Proteomes" id="UP000887013">
    <property type="component" value="Unassembled WGS sequence"/>
</dbReference>
<comment type="caution">
    <text evidence="2">The sequence shown here is derived from an EMBL/GenBank/DDBJ whole genome shotgun (WGS) entry which is preliminary data.</text>
</comment>
<proteinExistence type="predicted"/>
<dbReference type="AlphaFoldDB" id="A0A8X6NT12"/>
<reference evidence="2" key="1">
    <citation type="submission" date="2020-08" db="EMBL/GenBank/DDBJ databases">
        <title>Multicomponent nature underlies the extraordinary mechanical properties of spider dragline silk.</title>
        <authorList>
            <person name="Kono N."/>
            <person name="Nakamura H."/>
            <person name="Mori M."/>
            <person name="Yoshida Y."/>
            <person name="Ohtoshi R."/>
            <person name="Malay A.D."/>
            <person name="Moran D.A.P."/>
            <person name="Tomita M."/>
            <person name="Numata K."/>
            <person name="Arakawa K."/>
        </authorList>
    </citation>
    <scope>NUCLEOTIDE SEQUENCE</scope>
</reference>
<organism evidence="2 3">
    <name type="scientific">Nephila pilipes</name>
    <name type="common">Giant wood spider</name>
    <name type="synonym">Nephila maculata</name>
    <dbReference type="NCBI Taxonomy" id="299642"/>
    <lineage>
        <taxon>Eukaryota</taxon>
        <taxon>Metazoa</taxon>
        <taxon>Ecdysozoa</taxon>
        <taxon>Arthropoda</taxon>
        <taxon>Chelicerata</taxon>
        <taxon>Arachnida</taxon>
        <taxon>Araneae</taxon>
        <taxon>Araneomorphae</taxon>
        <taxon>Entelegynae</taxon>
        <taxon>Araneoidea</taxon>
        <taxon>Nephilidae</taxon>
        <taxon>Nephila</taxon>
    </lineage>
</organism>
<feature type="region of interest" description="Disordered" evidence="1">
    <location>
        <begin position="73"/>
        <end position="92"/>
    </location>
</feature>
<gene>
    <name evidence="2" type="ORF">NPIL_289131</name>
</gene>
<keyword evidence="3" id="KW-1185">Reference proteome</keyword>
<evidence type="ECO:0000313" key="2">
    <source>
        <dbReference type="EMBL" id="GFT29342.1"/>
    </source>
</evidence>
<sequence length="281" mass="32326">MQSQYQKTCDNCLNLIFQKCEFQRQDESQGQDSDAILTNSDIGIKKVEGKDFVLKGEACKFISGDETQRELLDSTSGSCIPQSDPQGSKSPAAKIINSKYPVSDNSLVSGDQSEPGYHSSGKQSDSEFDSACEYEWRVNTKKNTNDKNKQGWIVDFPMPRPQKYRSSVRKNRLKYPYRVQFQSFQSRTDEHDFQHCLPSSSGQQAKPGKPWITSPTPTPCDQIQNLEDIDENYQIFIEKLRTKRPNVRQKSTETQGWRNQIGRVFRILRERVRKMFTPSLE</sequence>
<feature type="compositionally biased region" description="Polar residues" evidence="1">
    <location>
        <begin position="73"/>
        <end position="89"/>
    </location>
</feature>
<dbReference type="EMBL" id="BMAW01107433">
    <property type="protein sequence ID" value="GFT29342.1"/>
    <property type="molecule type" value="Genomic_DNA"/>
</dbReference>
<accession>A0A8X6NT12</accession>
<protein>
    <submittedName>
        <fullName evidence="2">Uncharacterized protein</fullName>
    </submittedName>
</protein>
<feature type="compositionally biased region" description="Polar residues" evidence="1">
    <location>
        <begin position="103"/>
        <end position="112"/>
    </location>
</feature>